<dbReference type="InterPro" id="IPR036758">
    <property type="entry name" value="At5g01610-like"/>
</dbReference>
<dbReference type="Proteomes" id="UP000734854">
    <property type="component" value="Unassembled WGS sequence"/>
</dbReference>
<keyword evidence="2" id="KW-1185">Reference proteome</keyword>
<evidence type="ECO:0000313" key="1">
    <source>
        <dbReference type="EMBL" id="KAG6476355.1"/>
    </source>
</evidence>
<comment type="caution">
    <text evidence="1">The sequence shown here is derived from an EMBL/GenBank/DDBJ whole genome shotgun (WGS) entry which is preliminary data.</text>
</comment>
<protein>
    <submittedName>
        <fullName evidence="1">Uncharacterized protein</fullName>
    </submittedName>
</protein>
<evidence type="ECO:0000313" key="2">
    <source>
        <dbReference type="Proteomes" id="UP000734854"/>
    </source>
</evidence>
<dbReference type="EMBL" id="JACMSC010000018">
    <property type="protein sequence ID" value="KAG6476355.1"/>
    <property type="molecule type" value="Genomic_DNA"/>
</dbReference>
<sequence length="494" mass="57120">MEDLDEIRGAGVGDAEIDTDQNCFDLNHWGFEEYRYMQNFKEMRIRILKEIIYAVRNMIEAILESSQLLLVELLNLKEVNVLDSAKMFLEVELLNKAGSGHLKFCNNSKSRETEIITVLQCQNLIHRFEEHTFRNLTETGILFEKKLESQQAEIADVKIVGLYQSEFQFDDFHTPEFKLEISASSESAEMELLNCLLEIEVKALIKISSEIYETVFYALEGSDEDKGDHLAQRNSGNEGRFDEPEYGEVNFQNVATDVALTCLVLHLYNMTISLELSDINTVLISDQKKIRFCWIVQHLKFKLEFSHKSEFWNSAYYVMHVILISEMRMSKVRNLVTETEAAEQKLYSQPKVMVDIVQNSFKQIELHQMSLEIYSSSASPDDASDLLNVRLYGLCYTQYKDELAYFNSEVWGNLSYGMFRKVVEWVQEELILWLLIKGVMVTDPSSGMILFNIWVECKCFAASTFDVPLECLPEVEEATARKGELARLEMKRSC</sequence>
<proteinExistence type="predicted"/>
<gene>
    <name evidence="1" type="ORF">ZIOFF_065595</name>
</gene>
<dbReference type="SUPFAM" id="SSF141562">
    <property type="entry name" value="At5g01610-like"/>
    <property type="match status" value="1"/>
</dbReference>
<accession>A0A8J5K8Z6</accession>
<dbReference type="InterPro" id="IPR007493">
    <property type="entry name" value="DUF538"/>
</dbReference>
<reference evidence="1 2" key="1">
    <citation type="submission" date="2020-08" db="EMBL/GenBank/DDBJ databases">
        <title>Plant Genome Project.</title>
        <authorList>
            <person name="Zhang R.-G."/>
        </authorList>
    </citation>
    <scope>NUCLEOTIDE SEQUENCE [LARGE SCALE GENOMIC DNA]</scope>
    <source>
        <tissue evidence="1">Rhizome</tissue>
    </source>
</reference>
<organism evidence="1 2">
    <name type="scientific">Zingiber officinale</name>
    <name type="common">Ginger</name>
    <name type="synonym">Amomum zingiber</name>
    <dbReference type="NCBI Taxonomy" id="94328"/>
    <lineage>
        <taxon>Eukaryota</taxon>
        <taxon>Viridiplantae</taxon>
        <taxon>Streptophyta</taxon>
        <taxon>Embryophyta</taxon>
        <taxon>Tracheophyta</taxon>
        <taxon>Spermatophyta</taxon>
        <taxon>Magnoliopsida</taxon>
        <taxon>Liliopsida</taxon>
        <taxon>Zingiberales</taxon>
        <taxon>Zingiberaceae</taxon>
        <taxon>Zingiber</taxon>
    </lineage>
</organism>
<dbReference type="AlphaFoldDB" id="A0A8J5K8Z6"/>
<name>A0A8J5K8Z6_ZINOF</name>
<dbReference type="Pfam" id="PF04398">
    <property type="entry name" value="DUF538"/>
    <property type="match status" value="1"/>
</dbReference>